<feature type="domain" description="DUF4982" evidence="9">
    <location>
        <begin position="607"/>
        <end position="666"/>
    </location>
</feature>
<feature type="compositionally biased region" description="Basic residues" evidence="4">
    <location>
        <begin position="909"/>
        <end position="922"/>
    </location>
</feature>
<dbReference type="PANTHER" id="PTHR42732">
    <property type="entry name" value="BETA-GALACTOSIDASE"/>
    <property type="match status" value="1"/>
</dbReference>
<evidence type="ECO:0000256" key="5">
    <source>
        <dbReference type="SAM" id="SignalP"/>
    </source>
</evidence>
<dbReference type="AlphaFoldDB" id="A0A2U8E4G5"/>
<evidence type="ECO:0000256" key="1">
    <source>
        <dbReference type="ARBA" id="ARBA00007401"/>
    </source>
</evidence>
<dbReference type="KEGG" id="elut:CKA38_11005"/>
<dbReference type="InterPro" id="IPR006104">
    <property type="entry name" value="Glyco_hydro_2_N"/>
</dbReference>
<dbReference type="InterPro" id="IPR032311">
    <property type="entry name" value="DUF4982"/>
</dbReference>
<dbReference type="SUPFAM" id="SSF51445">
    <property type="entry name" value="(Trans)glycosidases"/>
    <property type="match status" value="1"/>
</dbReference>
<evidence type="ECO:0000259" key="6">
    <source>
        <dbReference type="Pfam" id="PF00703"/>
    </source>
</evidence>
<dbReference type="SUPFAM" id="SSF49303">
    <property type="entry name" value="beta-Galactosidase/glucuronidase domain"/>
    <property type="match status" value="1"/>
</dbReference>
<keyword evidence="2" id="KW-0378">Hydrolase</keyword>
<dbReference type="PANTHER" id="PTHR42732:SF1">
    <property type="entry name" value="BETA-MANNOSIDASE"/>
    <property type="match status" value="1"/>
</dbReference>
<comment type="similarity">
    <text evidence="1">Belongs to the glycosyl hydrolase 2 family.</text>
</comment>
<dbReference type="SUPFAM" id="SSF49785">
    <property type="entry name" value="Galactose-binding domain-like"/>
    <property type="match status" value="1"/>
</dbReference>
<evidence type="ECO:0000256" key="2">
    <source>
        <dbReference type="ARBA" id="ARBA00022801"/>
    </source>
</evidence>
<feature type="domain" description="Glycoside hydrolase family 2 immunoglobulin-like beta-sandwich" evidence="6">
    <location>
        <begin position="221"/>
        <end position="325"/>
    </location>
</feature>
<dbReference type="InterPro" id="IPR036156">
    <property type="entry name" value="Beta-gal/glucu_dom_sf"/>
</dbReference>
<evidence type="ECO:0000256" key="3">
    <source>
        <dbReference type="ARBA" id="ARBA00023295"/>
    </source>
</evidence>
<dbReference type="Pfam" id="PF16355">
    <property type="entry name" value="DUF4982"/>
    <property type="match status" value="1"/>
</dbReference>
<feature type="signal peptide" evidence="5">
    <location>
        <begin position="1"/>
        <end position="24"/>
    </location>
</feature>
<feature type="domain" description="Glycoside hydrolase family 2" evidence="10">
    <location>
        <begin position="679"/>
        <end position="780"/>
    </location>
</feature>
<dbReference type="InterPro" id="IPR006101">
    <property type="entry name" value="Glyco_hydro_2"/>
</dbReference>
<sequence>MKNIRTLLALSVLSLFVAAPAAFAARQTLIINRDWTFNYFPKEKPSALEIAAITSAAYDDSKWPAIALPHTWNTFETTGDQHLFIRSADEKTDTYWWFGWGWYRKHLAIDQSLSGKRIALEFDGVQKYSRLYVNGHFVGEHKGGYTSFSFDITPHVRFGADNLIVVQVNNRQSDAGYGLIPPATAGNFSVYGGIYREVRLVVTDRLHIPYQGNAWHEGGTFVTTPKVSEKSGEVRVRTWVKNDHDTPRTAKLVTTVVDAGGKKILAATATQTIAPGVIHEFDQNLGAVANPKLWSHETPYLYTVQSQVLDGDRAADTYASPLGFRWFEWSFSDNRLVLNGKKIWLRGINRHQEFPWVGDAMPKWMHDRDWRDIRHNMGLYFQRTAHYPNDPFMYDLSDRIGFIHMEELPNIKDIAFDRATQKQNAIEMIRRDRNHPSIVIWSMGNETDQPADSDWAYAEDTTRLIYMRRCDHGTQHAGNHIQITDKNIAIENLLRCTVRGWLNEDDHDFGVMTGRPDSSQVTGTEEWQHYRNRSSRDILNSNVVTWLYADHGCRREYLNSPVLNVNPKGWVDAYRFPKLTYYLWQANFSSTPMASIHPSYWRPKYIGQKHDILVDSNCDEVELLLDGKSLGKQKPSAADKHVVTFKNITVTRGTLTAVGVKKGKRVETTLAMSGEPARLVLTASHKAIPADRSGIAQVTADVVDAAGNHVYGANPPLTWRLTGAGKLVGPAQYTTDTHDIHSRSGLMYIDTPISNVVRSAAAPGDIRVTVSAPGLAPAEIIIKAVAPEAPAATGITEPALSDANRRPVARDPNFKTVVFAQKAQYIEEIRPDADFTPDASGGYRAQVTKFVADRNHGVDPFSSDYRAFVERMIQITTDRGGHLVADDWNFEARKINEKIGKPPSDKVKAAKQKAERKKKLKK</sequence>
<organism evidence="11 12">
    <name type="scientific">Ereboglobus luteus</name>
    <dbReference type="NCBI Taxonomy" id="1796921"/>
    <lineage>
        <taxon>Bacteria</taxon>
        <taxon>Pseudomonadati</taxon>
        <taxon>Verrucomicrobiota</taxon>
        <taxon>Opitutia</taxon>
        <taxon>Opitutales</taxon>
        <taxon>Opitutaceae</taxon>
        <taxon>Ereboglobus</taxon>
    </lineage>
</organism>
<dbReference type="InterPro" id="IPR006102">
    <property type="entry name" value="Ig-like_GH2"/>
</dbReference>
<dbReference type="Gene3D" id="2.60.40.10">
    <property type="entry name" value="Immunoglobulins"/>
    <property type="match status" value="3"/>
</dbReference>
<dbReference type="InterPro" id="IPR023232">
    <property type="entry name" value="Glyco_hydro_2_AS"/>
</dbReference>
<dbReference type="RefSeq" id="WP_108825523.1">
    <property type="nucleotide sequence ID" value="NZ_CP023004.1"/>
</dbReference>
<dbReference type="InterPro" id="IPR006103">
    <property type="entry name" value="Glyco_hydro_2_cat"/>
</dbReference>
<dbReference type="InterPro" id="IPR040605">
    <property type="entry name" value="Glyco_hydro2_dom5"/>
</dbReference>
<name>A0A2U8E4G5_9BACT</name>
<reference evidence="11 12" key="1">
    <citation type="journal article" date="2018" name="Syst. Appl. Microbiol.">
        <title>Ereboglobus luteus gen. nov. sp. nov. from cockroach guts, and new insights into the oxygen relationship of the genera Opitutus and Didymococcus (Verrucomicrobia: Opitutaceae).</title>
        <authorList>
            <person name="Tegtmeier D."/>
            <person name="Belitz A."/>
            <person name="Radek R."/>
            <person name="Heimerl T."/>
            <person name="Brune A."/>
        </authorList>
    </citation>
    <scope>NUCLEOTIDE SEQUENCE [LARGE SCALE GENOMIC DNA]</scope>
    <source>
        <strain evidence="11 12">Ho45</strain>
    </source>
</reference>
<evidence type="ECO:0000313" key="11">
    <source>
        <dbReference type="EMBL" id="AWI09710.1"/>
    </source>
</evidence>
<dbReference type="OrthoDB" id="9762066at2"/>
<dbReference type="Pfam" id="PF18565">
    <property type="entry name" value="Glyco_hydro2_C5"/>
    <property type="match status" value="1"/>
</dbReference>
<dbReference type="EMBL" id="CP023004">
    <property type="protein sequence ID" value="AWI09710.1"/>
    <property type="molecule type" value="Genomic_DNA"/>
</dbReference>
<feature type="chain" id="PRO_5016123051" description="Beta-galactosidase" evidence="5">
    <location>
        <begin position="25"/>
        <end position="922"/>
    </location>
</feature>
<feature type="region of interest" description="Disordered" evidence="4">
    <location>
        <begin position="896"/>
        <end position="922"/>
    </location>
</feature>
<feature type="compositionally biased region" description="Basic and acidic residues" evidence="4">
    <location>
        <begin position="896"/>
        <end position="908"/>
    </location>
</feature>
<keyword evidence="12" id="KW-1185">Reference proteome</keyword>
<dbReference type="SUPFAM" id="SSF49373">
    <property type="entry name" value="Invasin/intimin cell-adhesion fragments"/>
    <property type="match status" value="1"/>
</dbReference>
<dbReference type="InterPro" id="IPR017853">
    <property type="entry name" value="GH"/>
</dbReference>
<dbReference type="Pfam" id="PF02837">
    <property type="entry name" value="Glyco_hydro_2_N"/>
    <property type="match status" value="1"/>
</dbReference>
<dbReference type="Gene3D" id="3.20.20.80">
    <property type="entry name" value="Glycosidases"/>
    <property type="match status" value="1"/>
</dbReference>
<keyword evidence="5" id="KW-0732">Signal</keyword>
<dbReference type="InterPro" id="IPR008979">
    <property type="entry name" value="Galactose-bd-like_sf"/>
</dbReference>
<evidence type="ECO:0000313" key="12">
    <source>
        <dbReference type="Proteomes" id="UP000244896"/>
    </source>
</evidence>
<evidence type="ECO:0000256" key="4">
    <source>
        <dbReference type="SAM" id="MobiDB-lite"/>
    </source>
</evidence>
<dbReference type="PRINTS" id="PR00132">
    <property type="entry name" value="GLHYDRLASE2"/>
</dbReference>
<evidence type="ECO:0000259" key="9">
    <source>
        <dbReference type="Pfam" id="PF16355"/>
    </source>
</evidence>
<gene>
    <name evidence="11" type="ORF">CKA38_11005</name>
</gene>
<dbReference type="Gene3D" id="2.60.120.260">
    <property type="entry name" value="Galactose-binding domain-like"/>
    <property type="match status" value="1"/>
</dbReference>
<dbReference type="Proteomes" id="UP000244896">
    <property type="component" value="Chromosome"/>
</dbReference>
<dbReference type="InterPro" id="IPR051913">
    <property type="entry name" value="GH2_Domain-Containing"/>
</dbReference>
<feature type="domain" description="Glycosyl hydrolases family 2 sugar binding" evidence="8">
    <location>
        <begin position="32"/>
        <end position="201"/>
    </location>
</feature>
<evidence type="ECO:0008006" key="13">
    <source>
        <dbReference type="Google" id="ProtNLM"/>
    </source>
</evidence>
<protein>
    <recommendedName>
        <fullName evidence="13">Beta-galactosidase</fullName>
    </recommendedName>
</protein>
<dbReference type="InterPro" id="IPR013783">
    <property type="entry name" value="Ig-like_fold"/>
</dbReference>
<feature type="domain" description="Glycoside hydrolase family 2 catalytic" evidence="7">
    <location>
        <begin position="333"/>
        <end position="465"/>
    </location>
</feature>
<evidence type="ECO:0000259" key="7">
    <source>
        <dbReference type="Pfam" id="PF02836"/>
    </source>
</evidence>
<dbReference type="GO" id="GO:0005975">
    <property type="term" value="P:carbohydrate metabolic process"/>
    <property type="evidence" value="ECO:0007669"/>
    <property type="project" value="InterPro"/>
</dbReference>
<evidence type="ECO:0000259" key="8">
    <source>
        <dbReference type="Pfam" id="PF02837"/>
    </source>
</evidence>
<keyword evidence="3" id="KW-0326">Glycosidase</keyword>
<dbReference type="PROSITE" id="PS00608">
    <property type="entry name" value="GLYCOSYL_HYDROL_F2_2"/>
    <property type="match status" value="1"/>
</dbReference>
<accession>A0A2U8E4G5</accession>
<dbReference type="Pfam" id="PF02836">
    <property type="entry name" value="Glyco_hydro_2_C"/>
    <property type="match status" value="1"/>
</dbReference>
<dbReference type="InterPro" id="IPR008964">
    <property type="entry name" value="Invasin/intimin_cell_adhesion"/>
</dbReference>
<proteinExistence type="inferred from homology"/>
<dbReference type="GO" id="GO:0004553">
    <property type="term" value="F:hydrolase activity, hydrolyzing O-glycosyl compounds"/>
    <property type="evidence" value="ECO:0007669"/>
    <property type="project" value="InterPro"/>
</dbReference>
<evidence type="ECO:0000259" key="10">
    <source>
        <dbReference type="Pfam" id="PF18565"/>
    </source>
</evidence>
<dbReference type="Pfam" id="PF00703">
    <property type="entry name" value="Glyco_hydro_2"/>
    <property type="match status" value="1"/>
</dbReference>